<protein>
    <recommendedName>
        <fullName evidence="4">Cyd operon protein YbgE</fullName>
    </recommendedName>
</protein>
<dbReference type="Pfam" id="PF09600">
    <property type="entry name" value="Cyd_oper_YbgE"/>
    <property type="match status" value="1"/>
</dbReference>
<comment type="caution">
    <text evidence="2">The sequence shown here is derived from an EMBL/GenBank/DDBJ whole genome shotgun (WGS) entry which is preliminary data.</text>
</comment>
<dbReference type="Proteomes" id="UP000215181">
    <property type="component" value="Unassembled WGS sequence"/>
</dbReference>
<feature type="transmembrane region" description="Helical" evidence="1">
    <location>
        <begin position="20"/>
        <end position="37"/>
    </location>
</feature>
<dbReference type="RefSeq" id="WP_094269062.1">
    <property type="nucleotide sequence ID" value="NZ_NOIH01000015.1"/>
</dbReference>
<dbReference type="AlphaFoldDB" id="A0A235EWE7"/>
<evidence type="ECO:0000313" key="2">
    <source>
        <dbReference type="EMBL" id="OYD53321.1"/>
    </source>
</evidence>
<keyword evidence="1" id="KW-0812">Transmembrane</keyword>
<keyword evidence="3" id="KW-1185">Reference proteome</keyword>
<evidence type="ECO:0008006" key="4">
    <source>
        <dbReference type="Google" id="ProtNLM"/>
    </source>
</evidence>
<proteinExistence type="predicted"/>
<dbReference type="InterPro" id="IPR011846">
    <property type="entry name" value="Cyd_oper_YbgE"/>
</dbReference>
<organism evidence="2 3">
    <name type="scientific">Thauera propionica</name>
    <dbReference type="NCBI Taxonomy" id="2019431"/>
    <lineage>
        <taxon>Bacteria</taxon>
        <taxon>Pseudomonadati</taxon>
        <taxon>Pseudomonadota</taxon>
        <taxon>Betaproteobacteria</taxon>
        <taxon>Rhodocyclales</taxon>
        <taxon>Zoogloeaceae</taxon>
        <taxon>Thauera</taxon>
    </lineage>
</organism>
<feature type="transmembrane region" description="Helical" evidence="1">
    <location>
        <begin position="49"/>
        <end position="70"/>
    </location>
</feature>
<reference evidence="2 3" key="1">
    <citation type="submission" date="2017-07" db="EMBL/GenBank/DDBJ databases">
        <title>Thauera sp. KNDSS-Mac4 genome sequence and assembly.</title>
        <authorList>
            <person name="Mayilraj S."/>
        </authorList>
    </citation>
    <scope>NUCLEOTIDE SEQUENCE [LARGE SCALE GENOMIC DNA]</scope>
    <source>
        <strain evidence="2 3">KNDSS-Mac4</strain>
    </source>
</reference>
<evidence type="ECO:0000256" key="1">
    <source>
        <dbReference type="SAM" id="Phobius"/>
    </source>
</evidence>
<dbReference type="EMBL" id="NOIH01000015">
    <property type="protein sequence ID" value="OYD53321.1"/>
    <property type="molecule type" value="Genomic_DNA"/>
</dbReference>
<evidence type="ECO:0000313" key="3">
    <source>
        <dbReference type="Proteomes" id="UP000215181"/>
    </source>
</evidence>
<keyword evidence="1" id="KW-1133">Transmembrane helix</keyword>
<accession>A0A235EWE7</accession>
<gene>
    <name evidence="2" type="ORF">CGK74_14020</name>
</gene>
<name>A0A235EWE7_9RHOO</name>
<sequence>MNTKVAPRPAAAPTGGIRLLPLLAAIAIMLGITAWPTALSGPQGGADHWAAMALFWAMSAGFVRGVGFVPRHLAWRLMFSSAACLLGIALAVIRLAFLQGGAM</sequence>
<keyword evidence="1" id="KW-0472">Membrane</keyword>
<feature type="transmembrane region" description="Helical" evidence="1">
    <location>
        <begin position="77"/>
        <end position="97"/>
    </location>
</feature>
<dbReference type="OrthoDB" id="5298003at2"/>